<evidence type="ECO:0000256" key="1">
    <source>
        <dbReference type="SAM" id="SignalP"/>
    </source>
</evidence>
<evidence type="ECO:0000313" key="2">
    <source>
        <dbReference type="EMBL" id="SUG49660.1"/>
    </source>
</evidence>
<dbReference type="Pfam" id="PF05981">
    <property type="entry name" value="CreA"/>
    <property type="match status" value="1"/>
</dbReference>
<name>A0A379THR1_SALER</name>
<feature type="chain" id="PRO_5016878883" evidence="1">
    <location>
        <begin position="27"/>
        <end position="55"/>
    </location>
</feature>
<organism evidence="2 3">
    <name type="scientific">Salmonella enterica subsp. arizonae</name>
    <dbReference type="NCBI Taxonomy" id="59203"/>
    <lineage>
        <taxon>Bacteria</taxon>
        <taxon>Pseudomonadati</taxon>
        <taxon>Pseudomonadota</taxon>
        <taxon>Gammaproteobacteria</taxon>
        <taxon>Enterobacterales</taxon>
        <taxon>Enterobacteriaceae</taxon>
        <taxon>Salmonella</taxon>
    </lineage>
</organism>
<dbReference type="Proteomes" id="UP000254741">
    <property type="component" value="Unassembled WGS sequence"/>
</dbReference>
<feature type="signal peptide" evidence="1">
    <location>
        <begin position="1"/>
        <end position="26"/>
    </location>
</feature>
<evidence type="ECO:0000313" key="3">
    <source>
        <dbReference type="Proteomes" id="UP000254741"/>
    </source>
</evidence>
<accession>A0A379THR1</accession>
<proteinExistence type="predicted"/>
<dbReference type="AlphaFoldDB" id="A0A379THR1"/>
<gene>
    <name evidence="2" type="ORF">NCTC8297_05006</name>
</gene>
<reference evidence="2 3" key="1">
    <citation type="submission" date="2018-06" db="EMBL/GenBank/DDBJ databases">
        <authorList>
            <consortium name="Pathogen Informatics"/>
            <person name="Doyle S."/>
        </authorList>
    </citation>
    <scope>NUCLEOTIDE SEQUENCE [LARGE SCALE GENOMIC DNA]</scope>
    <source>
        <strain evidence="2 3">NCTC8297</strain>
    </source>
</reference>
<sequence>MNGNNMKYKSLVLFSILLMLGQSARAEQIGSVDTVFKMFGPDHKIVVEAFDDPDV</sequence>
<protein>
    <submittedName>
        <fullName evidence="2">Carbon catabolite repressor CreA</fullName>
    </submittedName>
</protein>
<keyword evidence="1" id="KW-0732">Signal</keyword>
<dbReference type="EMBL" id="UGXG01000002">
    <property type="protein sequence ID" value="SUG49660.1"/>
    <property type="molecule type" value="Genomic_DNA"/>
</dbReference>
<dbReference type="InterPro" id="IPR010292">
    <property type="entry name" value="Uncharacterised_CreA"/>
</dbReference>